<organism evidence="2 3">
    <name type="scientific">Anisodus tanguticus</name>
    <dbReference type="NCBI Taxonomy" id="243964"/>
    <lineage>
        <taxon>Eukaryota</taxon>
        <taxon>Viridiplantae</taxon>
        <taxon>Streptophyta</taxon>
        <taxon>Embryophyta</taxon>
        <taxon>Tracheophyta</taxon>
        <taxon>Spermatophyta</taxon>
        <taxon>Magnoliopsida</taxon>
        <taxon>eudicotyledons</taxon>
        <taxon>Gunneridae</taxon>
        <taxon>Pentapetalae</taxon>
        <taxon>asterids</taxon>
        <taxon>lamiids</taxon>
        <taxon>Solanales</taxon>
        <taxon>Solanaceae</taxon>
        <taxon>Solanoideae</taxon>
        <taxon>Hyoscyameae</taxon>
        <taxon>Anisodus</taxon>
    </lineage>
</organism>
<accession>A0AAE1S940</accession>
<evidence type="ECO:0000313" key="3">
    <source>
        <dbReference type="Proteomes" id="UP001291623"/>
    </source>
</evidence>
<evidence type="ECO:0000259" key="1">
    <source>
        <dbReference type="Pfam" id="PF24758"/>
    </source>
</evidence>
<dbReference type="AlphaFoldDB" id="A0AAE1S940"/>
<feature type="domain" description="F-box/LRR-repeat protein 15/At3g58940/PEG3-like LRR" evidence="1">
    <location>
        <begin position="4"/>
        <end position="78"/>
    </location>
</feature>
<protein>
    <recommendedName>
        <fullName evidence="1">F-box/LRR-repeat protein 15/At3g58940/PEG3-like LRR domain-containing protein</fullName>
    </recommendedName>
</protein>
<dbReference type="PANTHER" id="PTHR31900">
    <property type="entry name" value="F-BOX/RNI SUPERFAMILY PROTEIN-RELATED"/>
    <property type="match status" value="1"/>
</dbReference>
<sequence length="236" mass="26904">MGVWDEHIVNVLSGCPALETMELYCVEGFSRLDVRSSKLKRLKLNRYSSVDDGRDHSLEINAPHLQELEILGDLYDLKCRLVDVSSVVNAKLTFNIVCIKDVYTMAGREFDHAEDSCDYHQVFMTLVQDYLQKLSCAVELTMGTWFTEVLCMLQFKGVAIPKLECKYLTLELHMNEFNLYAEAVLLQTSPQVGTLNIDITATLADLHLVLIIFSLRPEHSESMYVLESIIIRDKCT</sequence>
<dbReference type="InterPro" id="IPR050232">
    <property type="entry name" value="FBL13/AtMIF1-like"/>
</dbReference>
<proteinExistence type="predicted"/>
<dbReference type="EMBL" id="JAVYJV010000008">
    <property type="protein sequence ID" value="KAK4364686.1"/>
    <property type="molecule type" value="Genomic_DNA"/>
</dbReference>
<evidence type="ECO:0000313" key="2">
    <source>
        <dbReference type="EMBL" id="KAK4364686.1"/>
    </source>
</evidence>
<dbReference type="Pfam" id="PF24758">
    <property type="entry name" value="LRR_At5g56370"/>
    <property type="match status" value="1"/>
</dbReference>
<dbReference type="Proteomes" id="UP001291623">
    <property type="component" value="Unassembled WGS sequence"/>
</dbReference>
<reference evidence="2" key="1">
    <citation type="submission" date="2023-12" db="EMBL/GenBank/DDBJ databases">
        <title>Genome assembly of Anisodus tanguticus.</title>
        <authorList>
            <person name="Wang Y.-J."/>
        </authorList>
    </citation>
    <scope>NUCLEOTIDE SEQUENCE</scope>
    <source>
        <strain evidence="2">KB-2021</strain>
        <tissue evidence="2">Leaf</tissue>
    </source>
</reference>
<gene>
    <name evidence="2" type="ORF">RND71_016044</name>
</gene>
<dbReference type="InterPro" id="IPR055411">
    <property type="entry name" value="LRR_FXL15/At3g58940/PEG3-like"/>
</dbReference>
<name>A0AAE1S940_9SOLA</name>
<comment type="caution">
    <text evidence="2">The sequence shown here is derived from an EMBL/GenBank/DDBJ whole genome shotgun (WGS) entry which is preliminary data.</text>
</comment>
<dbReference type="PANTHER" id="PTHR31900:SF32">
    <property type="entry name" value="F-BOX_RNI_FBD-LIKE DOMAIN PROTEIN"/>
    <property type="match status" value="1"/>
</dbReference>
<keyword evidence="3" id="KW-1185">Reference proteome</keyword>